<evidence type="ECO:0000313" key="1">
    <source>
        <dbReference type="EMBL" id="SOD62398.1"/>
    </source>
</evidence>
<dbReference type="PIRSF" id="PIRSF017393">
    <property type="entry name" value="MTase_SAV2177"/>
    <property type="match status" value="1"/>
</dbReference>
<gene>
    <name evidence="1" type="ORF">SAMN06297387_105214</name>
</gene>
<sequence>MERPTWAPQGIDLSVPSVSRVYDYYLGGSHNFEVDRITARRALEAFPGIPKIVQANRAFMRRAVRYAVECGVTQFLDIGSGIPTFGSVHEVARQAAPDARVLYVDNDPVAVAHSRAVLSGVPGTGILTGDLREPEAVLASREARELLDPSRPTALLLVAVLHFLEDEEKPHERVATLRDALAPGSLLVLSHASGDNGPVTVEQCGRVAEIYRDGGSRLVMRAESEVARFFEGFEPVDPGLVPIGRWRPDGQIEDEDPMAFSGIVGVGRKA</sequence>
<dbReference type="Pfam" id="PF04672">
    <property type="entry name" value="Methyltransf_19"/>
    <property type="match status" value="1"/>
</dbReference>
<dbReference type="SUPFAM" id="SSF53335">
    <property type="entry name" value="S-adenosyl-L-methionine-dependent methyltransferases"/>
    <property type="match status" value="1"/>
</dbReference>
<evidence type="ECO:0000313" key="2">
    <source>
        <dbReference type="Proteomes" id="UP000219072"/>
    </source>
</evidence>
<dbReference type="GO" id="GO:0003677">
    <property type="term" value="F:DNA binding"/>
    <property type="evidence" value="ECO:0007669"/>
    <property type="project" value="UniProtKB-KW"/>
</dbReference>
<reference evidence="1 2" key="1">
    <citation type="submission" date="2017-09" db="EMBL/GenBank/DDBJ databases">
        <authorList>
            <person name="Ehlers B."/>
            <person name="Leendertz F.H."/>
        </authorList>
    </citation>
    <scope>NUCLEOTIDE SEQUENCE [LARGE SCALE GENOMIC DNA]</scope>
    <source>
        <strain evidence="1 2">CGMCC 4.7095</strain>
    </source>
</reference>
<dbReference type="OrthoDB" id="4134439at2"/>
<keyword evidence="1" id="KW-0238">DNA-binding</keyword>
<dbReference type="InterPro" id="IPR006764">
    <property type="entry name" value="SAM_dep_MeTrfase_SAV2177_type"/>
</dbReference>
<protein>
    <submittedName>
        <fullName evidence="1">DNA-binding transcriptional regulator, GntR family</fullName>
    </submittedName>
</protein>
<name>A0A286DUS1_9ACTN</name>
<organism evidence="1 2">
    <name type="scientific">Streptomyces zhaozhouensis</name>
    <dbReference type="NCBI Taxonomy" id="1300267"/>
    <lineage>
        <taxon>Bacteria</taxon>
        <taxon>Bacillati</taxon>
        <taxon>Actinomycetota</taxon>
        <taxon>Actinomycetes</taxon>
        <taxon>Kitasatosporales</taxon>
        <taxon>Streptomycetaceae</taxon>
        <taxon>Streptomyces</taxon>
    </lineage>
</organism>
<keyword evidence="2" id="KW-1185">Reference proteome</keyword>
<dbReference type="Proteomes" id="UP000219072">
    <property type="component" value="Unassembled WGS sequence"/>
</dbReference>
<dbReference type="AlphaFoldDB" id="A0A286DUS1"/>
<dbReference type="CDD" id="cd02440">
    <property type="entry name" value="AdoMet_MTases"/>
    <property type="match status" value="1"/>
</dbReference>
<accession>A0A286DUS1</accession>
<proteinExistence type="predicted"/>
<dbReference type="RefSeq" id="WP_097230866.1">
    <property type="nucleotide sequence ID" value="NZ_OCNE01000005.1"/>
</dbReference>
<dbReference type="EMBL" id="OCNE01000005">
    <property type="protein sequence ID" value="SOD62398.1"/>
    <property type="molecule type" value="Genomic_DNA"/>
</dbReference>
<dbReference type="InterPro" id="IPR029063">
    <property type="entry name" value="SAM-dependent_MTases_sf"/>
</dbReference>
<dbReference type="Gene3D" id="3.40.50.150">
    <property type="entry name" value="Vaccinia Virus protein VP39"/>
    <property type="match status" value="1"/>
</dbReference>